<comment type="similarity">
    <text evidence="2">Belongs to the KAE1 / TsaD family. TsaB subfamily.</text>
</comment>
<evidence type="ECO:0000259" key="7">
    <source>
        <dbReference type="Pfam" id="PF00814"/>
    </source>
</evidence>
<dbReference type="OrthoDB" id="9809995at2"/>
<accession>A0A2T5MHR7</accession>
<dbReference type="CDD" id="cd24032">
    <property type="entry name" value="ASKHA_NBD_TsaB"/>
    <property type="match status" value="1"/>
</dbReference>
<keyword evidence="4" id="KW-0963">Cytoplasm</keyword>
<protein>
    <recommendedName>
        <fullName evidence="3">tRNA threonylcarbamoyladenosine biosynthesis protein TsaB</fullName>
    </recommendedName>
    <alternativeName>
        <fullName evidence="6">t(6)A37 threonylcarbamoyladenosine biosynthesis protein TsaB</fullName>
    </alternativeName>
</protein>
<feature type="domain" description="Gcp-like" evidence="7">
    <location>
        <begin position="28"/>
        <end position="183"/>
    </location>
</feature>
<evidence type="ECO:0000313" key="9">
    <source>
        <dbReference type="Proteomes" id="UP000244248"/>
    </source>
</evidence>
<name>A0A2T5MHR7_9GAMM</name>
<dbReference type="Pfam" id="PF00814">
    <property type="entry name" value="TsaD"/>
    <property type="match status" value="1"/>
</dbReference>
<sequence>MKLLAIDTSTEACSAALWLDGEVRERFELTGREHTQKLMPQVASLMAECGVSYQQLDGIVCGHGPGSFAGVRIGVGYVKGLGLALDRPVLGVSSLAMLALRAAREHGATQVLSAIDARMNEVYFGAFEVIDGKLRELAAEVVVPPAAIPAMSSGRWLAAGTGWGAYREALSAASAVELIEVLPGALPHAGDALLLAAPDFAAGRAINADDLAPVYLRNKVALTLVEQAALRK</sequence>
<evidence type="ECO:0000256" key="5">
    <source>
        <dbReference type="ARBA" id="ARBA00022694"/>
    </source>
</evidence>
<dbReference type="InterPro" id="IPR043129">
    <property type="entry name" value="ATPase_NBD"/>
</dbReference>
<comment type="caution">
    <text evidence="8">The sequence shown here is derived from an EMBL/GenBank/DDBJ whole genome shotgun (WGS) entry which is preliminary data.</text>
</comment>
<evidence type="ECO:0000256" key="3">
    <source>
        <dbReference type="ARBA" id="ARBA00019012"/>
    </source>
</evidence>
<evidence type="ECO:0000313" key="8">
    <source>
        <dbReference type="EMBL" id="PTU32114.1"/>
    </source>
</evidence>
<dbReference type="InterPro" id="IPR000905">
    <property type="entry name" value="Gcp-like_dom"/>
</dbReference>
<dbReference type="Gene3D" id="3.30.420.40">
    <property type="match status" value="2"/>
</dbReference>
<evidence type="ECO:0000256" key="6">
    <source>
        <dbReference type="ARBA" id="ARBA00032446"/>
    </source>
</evidence>
<proteinExistence type="inferred from homology"/>
<dbReference type="GO" id="GO:0002949">
    <property type="term" value="P:tRNA threonylcarbamoyladenosine modification"/>
    <property type="evidence" value="ECO:0007669"/>
    <property type="project" value="InterPro"/>
</dbReference>
<dbReference type="EMBL" id="QANS01000002">
    <property type="protein sequence ID" value="PTU32114.1"/>
    <property type="molecule type" value="Genomic_DNA"/>
</dbReference>
<dbReference type="FunFam" id="3.30.420.40:FF:000097">
    <property type="entry name" value="tRNA threonylcarbamoyladenosine biosynthesis protein TsaB"/>
    <property type="match status" value="1"/>
</dbReference>
<dbReference type="NCBIfam" id="TIGR03725">
    <property type="entry name" value="T6A_YeaZ"/>
    <property type="match status" value="1"/>
</dbReference>
<dbReference type="Proteomes" id="UP000244248">
    <property type="component" value="Unassembled WGS sequence"/>
</dbReference>
<dbReference type="PANTHER" id="PTHR11735:SF11">
    <property type="entry name" value="TRNA THREONYLCARBAMOYLADENOSINE BIOSYNTHESIS PROTEIN TSAB"/>
    <property type="match status" value="1"/>
</dbReference>
<dbReference type="GO" id="GO:0005829">
    <property type="term" value="C:cytosol"/>
    <property type="evidence" value="ECO:0007669"/>
    <property type="project" value="TreeGrafter"/>
</dbReference>
<keyword evidence="5" id="KW-0819">tRNA processing</keyword>
<gene>
    <name evidence="8" type="primary">tsaB</name>
    <name evidence="8" type="ORF">CJD38_05450</name>
</gene>
<evidence type="ECO:0000256" key="1">
    <source>
        <dbReference type="ARBA" id="ARBA00004496"/>
    </source>
</evidence>
<keyword evidence="8" id="KW-0808">Transferase</keyword>
<dbReference type="AlphaFoldDB" id="A0A2T5MHR7"/>
<reference evidence="8 9" key="1">
    <citation type="submission" date="2018-04" db="EMBL/GenBank/DDBJ databases">
        <title>Novel species isolated from glacier.</title>
        <authorList>
            <person name="Liu Q."/>
            <person name="Xin Y.-H."/>
        </authorList>
    </citation>
    <scope>NUCLEOTIDE SEQUENCE [LARGE SCALE GENOMIC DNA]</scope>
    <source>
        <strain evidence="8 9">GT1R17</strain>
    </source>
</reference>
<comment type="subcellular location">
    <subcellularLocation>
        <location evidence="1">Cytoplasm</location>
    </subcellularLocation>
</comment>
<evidence type="ECO:0000256" key="2">
    <source>
        <dbReference type="ARBA" id="ARBA00010493"/>
    </source>
</evidence>
<dbReference type="RefSeq" id="WP_107939306.1">
    <property type="nucleotide sequence ID" value="NZ_QANS01000002.1"/>
</dbReference>
<dbReference type="GO" id="GO:0016740">
    <property type="term" value="F:transferase activity"/>
    <property type="evidence" value="ECO:0007669"/>
    <property type="project" value="UniProtKB-KW"/>
</dbReference>
<keyword evidence="9" id="KW-1185">Reference proteome</keyword>
<dbReference type="InterPro" id="IPR022496">
    <property type="entry name" value="T6A_TsaB"/>
</dbReference>
<dbReference type="SUPFAM" id="SSF53067">
    <property type="entry name" value="Actin-like ATPase domain"/>
    <property type="match status" value="2"/>
</dbReference>
<organism evidence="8 9">
    <name type="scientific">Stenotrophobium rhamnosiphilum</name>
    <dbReference type="NCBI Taxonomy" id="2029166"/>
    <lineage>
        <taxon>Bacteria</taxon>
        <taxon>Pseudomonadati</taxon>
        <taxon>Pseudomonadota</taxon>
        <taxon>Gammaproteobacteria</taxon>
        <taxon>Nevskiales</taxon>
        <taxon>Nevskiaceae</taxon>
        <taxon>Stenotrophobium</taxon>
    </lineage>
</organism>
<dbReference type="PANTHER" id="PTHR11735">
    <property type="entry name" value="TRNA N6-ADENOSINE THREONYLCARBAMOYLTRANSFERASE"/>
    <property type="match status" value="1"/>
</dbReference>
<evidence type="ECO:0000256" key="4">
    <source>
        <dbReference type="ARBA" id="ARBA00022490"/>
    </source>
</evidence>